<feature type="active site" description="For nuclease activity" evidence="15">
    <location>
        <position position="1100"/>
    </location>
</feature>
<dbReference type="PROSITE" id="PS51217">
    <property type="entry name" value="UVRD_HELICASE_CTER"/>
    <property type="match status" value="1"/>
</dbReference>
<keyword evidence="11 15" id="KW-0234">DNA repair</keyword>
<feature type="domain" description="UvrD-like helicase ATP-binding" evidence="17">
    <location>
        <begin position="7"/>
        <end position="457"/>
    </location>
</feature>
<evidence type="ECO:0000313" key="20">
    <source>
        <dbReference type="Proteomes" id="UP000651208"/>
    </source>
</evidence>
<evidence type="ECO:0000256" key="4">
    <source>
        <dbReference type="ARBA" id="ARBA00022763"/>
    </source>
</evidence>
<comment type="catalytic activity">
    <reaction evidence="15">
        <text>Exonucleolytic cleavage (in the presence of ATP) in either 5'- to 3'- or 3'- to 5'-direction to yield 5'-phosphooligonucleotides.</text>
        <dbReference type="EC" id="3.1.11.5"/>
    </reaction>
</comment>
<dbReference type="InterPro" id="IPR011335">
    <property type="entry name" value="Restrct_endonuc-II-like"/>
</dbReference>
<evidence type="ECO:0000256" key="3">
    <source>
        <dbReference type="ARBA" id="ARBA00022741"/>
    </source>
</evidence>
<dbReference type="InterPro" id="IPR000212">
    <property type="entry name" value="DNA_helicase_UvrD/REP"/>
</dbReference>
<dbReference type="PANTHER" id="PTHR11070">
    <property type="entry name" value="UVRD / RECB / PCRA DNA HELICASE FAMILY MEMBER"/>
    <property type="match status" value="1"/>
</dbReference>
<evidence type="ECO:0000256" key="2">
    <source>
        <dbReference type="ARBA" id="ARBA00022723"/>
    </source>
</evidence>
<dbReference type="Proteomes" id="UP000651208">
    <property type="component" value="Unassembled WGS sequence"/>
</dbReference>
<evidence type="ECO:0000259" key="18">
    <source>
        <dbReference type="PROSITE" id="PS51217"/>
    </source>
</evidence>
<comment type="cofactor">
    <cofactor evidence="15">
        <name>Mg(2+)</name>
        <dbReference type="ChEBI" id="CHEBI:18420"/>
    </cofactor>
    <text evidence="15">Binds 1 Mg(2+) ion per subunit.</text>
</comment>
<keyword evidence="10 15" id="KW-0238">DNA-binding</keyword>
<evidence type="ECO:0000256" key="9">
    <source>
        <dbReference type="ARBA" id="ARBA00022842"/>
    </source>
</evidence>
<dbReference type="SUPFAM" id="SSF52980">
    <property type="entry name" value="Restriction endonuclease-like"/>
    <property type="match status" value="1"/>
</dbReference>
<evidence type="ECO:0000256" key="13">
    <source>
        <dbReference type="ARBA" id="ARBA00034617"/>
    </source>
</evidence>
<evidence type="ECO:0000256" key="1">
    <source>
        <dbReference type="ARBA" id="ARBA00022722"/>
    </source>
</evidence>
<keyword evidence="4 15" id="KW-0227">DNA damage</keyword>
<protein>
    <recommendedName>
        <fullName evidence="15">RecBCD enzyme subunit RecB</fullName>
        <ecNumber evidence="15">3.1.11.5</ecNumber>
        <ecNumber evidence="15">5.6.2.4</ecNumber>
    </recommendedName>
    <alternativeName>
        <fullName evidence="15">DNA 3'-5' helicase subunit RecB</fullName>
    </alternativeName>
    <alternativeName>
        <fullName evidence="15">Exonuclease V subunit RecB</fullName>
        <shortName evidence="15">ExoV subunit RecB</shortName>
    </alternativeName>
    <alternativeName>
        <fullName evidence="15">Helicase/nuclease RecBCD subunit RecB</fullName>
    </alternativeName>
</protein>
<reference evidence="19 20" key="1">
    <citation type="submission" date="2020-06" db="EMBL/GenBank/DDBJ databases">
        <title>Frischella cerana isolated from Apis cerana gut homogenate.</title>
        <authorList>
            <person name="Wolter L.A."/>
            <person name="Suenami S."/>
            <person name="Miyazaki R."/>
        </authorList>
    </citation>
    <scope>NUCLEOTIDE SEQUENCE [LARGE SCALE GENOMIC DNA]</scope>
    <source>
        <strain evidence="19 20">Ac13</strain>
    </source>
</reference>
<dbReference type="EC" id="3.1.11.5" evidence="15"/>
<dbReference type="EMBL" id="JABURY010000016">
    <property type="protein sequence ID" value="MBC9131282.1"/>
    <property type="molecule type" value="Genomic_DNA"/>
</dbReference>
<dbReference type="Pfam" id="PF00580">
    <property type="entry name" value="UvrD-helicase"/>
    <property type="match status" value="1"/>
</dbReference>
<keyword evidence="6 15" id="KW-0347">Helicase</keyword>
<dbReference type="RefSeq" id="WP_187755713.1">
    <property type="nucleotide sequence ID" value="NZ_JABURY010000016.1"/>
</dbReference>
<evidence type="ECO:0000256" key="7">
    <source>
        <dbReference type="ARBA" id="ARBA00022839"/>
    </source>
</evidence>
<keyword evidence="9 15" id="KW-0460">Magnesium</keyword>
<dbReference type="GO" id="GO:0008854">
    <property type="term" value="F:exodeoxyribonuclease V activity"/>
    <property type="evidence" value="ECO:0007669"/>
    <property type="project" value="UniProtKB-EC"/>
</dbReference>
<dbReference type="HAMAP" id="MF_01485">
    <property type="entry name" value="RecB"/>
    <property type="match status" value="1"/>
</dbReference>
<evidence type="ECO:0000313" key="19">
    <source>
        <dbReference type="EMBL" id="MBC9131282.1"/>
    </source>
</evidence>
<comment type="subunit">
    <text evidence="15">Heterotrimer of RecB, RecC and RecD. All subunits contribute to DNA-binding. Interacts with RecA.</text>
</comment>
<dbReference type="InterPro" id="IPR027417">
    <property type="entry name" value="P-loop_NTPase"/>
</dbReference>
<feature type="region of interest" description="DNA-binding and helicase activity, interacts with RecC" evidence="15">
    <location>
        <begin position="1"/>
        <end position="847"/>
    </location>
</feature>
<evidence type="ECO:0000256" key="12">
    <source>
        <dbReference type="ARBA" id="ARBA00023235"/>
    </source>
</evidence>
<keyword evidence="12 15" id="KW-0413">Isomerase</keyword>
<gene>
    <name evidence="15 19" type="primary">recB</name>
    <name evidence="19" type="ORF">FcAc13_08160</name>
</gene>
<keyword evidence="1 15" id="KW-0540">Nuclease</keyword>
<evidence type="ECO:0000259" key="17">
    <source>
        <dbReference type="PROSITE" id="PS51198"/>
    </source>
</evidence>
<evidence type="ECO:0000256" key="15">
    <source>
        <dbReference type="HAMAP-Rule" id="MF_01485"/>
    </source>
</evidence>
<dbReference type="PROSITE" id="PS51198">
    <property type="entry name" value="UVRD_HELICASE_ATP_BIND"/>
    <property type="match status" value="1"/>
</dbReference>
<keyword evidence="5 15" id="KW-0378">Hydrolase</keyword>
<dbReference type="Gene3D" id="3.40.50.300">
    <property type="entry name" value="P-loop containing nucleotide triphosphate hydrolases"/>
    <property type="match status" value="2"/>
</dbReference>
<dbReference type="CDD" id="cd22352">
    <property type="entry name" value="RecB_C-like"/>
    <property type="match status" value="1"/>
</dbReference>
<dbReference type="InterPro" id="IPR014017">
    <property type="entry name" value="DNA_helicase_UvrD-like_C"/>
</dbReference>
<comment type="catalytic activity">
    <reaction evidence="14 15">
        <text>ATP + H2O = ADP + phosphate + H(+)</text>
        <dbReference type="Rhea" id="RHEA:13065"/>
        <dbReference type="ChEBI" id="CHEBI:15377"/>
        <dbReference type="ChEBI" id="CHEBI:15378"/>
        <dbReference type="ChEBI" id="CHEBI:30616"/>
        <dbReference type="ChEBI" id="CHEBI:43474"/>
        <dbReference type="ChEBI" id="CHEBI:456216"/>
        <dbReference type="EC" id="5.6.2.4"/>
    </reaction>
</comment>
<keyword evidence="7 15" id="KW-0269">Exonuclease</keyword>
<comment type="catalytic activity">
    <reaction evidence="13 15">
        <text>Couples ATP hydrolysis with the unwinding of duplex DNA by translocating in the 3'-5' direction.</text>
        <dbReference type="EC" id="5.6.2.4"/>
    </reaction>
</comment>
<comment type="miscellaneous">
    <text evidence="15">In the RecBCD complex, RecB has a slow 3'-5' helicase, an exonuclease activity and loads RecA onto ssDNA, RecD has a fast 5'-3' helicase activity, while RecC stimulates the ATPase and processivity of the RecB helicase and contributes to recognition of the Chi site.</text>
</comment>
<dbReference type="Gene3D" id="3.90.320.10">
    <property type="match status" value="1"/>
</dbReference>
<evidence type="ECO:0000256" key="14">
    <source>
        <dbReference type="ARBA" id="ARBA00048988"/>
    </source>
</evidence>
<dbReference type="InterPro" id="IPR011604">
    <property type="entry name" value="PDDEXK-like_dom_sf"/>
</dbReference>
<dbReference type="SUPFAM" id="SSF52540">
    <property type="entry name" value="P-loop containing nucleoside triphosphate hydrolases"/>
    <property type="match status" value="1"/>
</dbReference>
<feature type="binding site" evidence="15">
    <location>
        <position position="977"/>
    </location>
    <ligand>
        <name>Mg(2+)</name>
        <dbReference type="ChEBI" id="CHEBI:18420"/>
    </ligand>
</feature>
<keyword evidence="8 15" id="KW-0067">ATP-binding</keyword>
<feature type="domain" description="UvrD-like helicase C-terminal" evidence="18">
    <location>
        <begin position="487"/>
        <end position="750"/>
    </location>
</feature>
<evidence type="ECO:0000256" key="6">
    <source>
        <dbReference type="ARBA" id="ARBA00022806"/>
    </source>
</evidence>
<comment type="caution">
    <text evidence="19">The sequence shown here is derived from an EMBL/GenBank/DDBJ whole genome shotgun (WGS) entry which is preliminary data.</text>
</comment>
<dbReference type="Gene3D" id="1.10.486.10">
    <property type="entry name" value="PCRA, domain 4"/>
    <property type="match status" value="1"/>
</dbReference>
<dbReference type="PANTHER" id="PTHR11070:SF23">
    <property type="entry name" value="RECBCD ENZYME SUBUNIT RECB"/>
    <property type="match status" value="1"/>
</dbReference>
<dbReference type="NCBIfam" id="TIGR00609">
    <property type="entry name" value="recB"/>
    <property type="match status" value="1"/>
</dbReference>
<feature type="binding site" evidence="15">
    <location>
        <position position="1100"/>
    </location>
    <ligand>
        <name>Mg(2+)</name>
        <dbReference type="ChEBI" id="CHEBI:18420"/>
    </ligand>
</feature>
<dbReference type="Pfam" id="PF13361">
    <property type="entry name" value="UvrD_C"/>
    <property type="match status" value="1"/>
</dbReference>
<keyword evidence="20" id="KW-1185">Reference proteome</keyword>
<keyword evidence="3 15" id="KW-0547">Nucleotide-binding</keyword>
<comment type="similarity">
    <text evidence="15">Belongs to the helicase family. UvrD subfamily.</text>
</comment>
<comment type="domain">
    <text evidence="15">The C-terminal domain has nuclease activity and interacts with RecD. It interacts with RecA, facilitating its loading onto ssDNA.</text>
</comment>
<evidence type="ECO:0000256" key="5">
    <source>
        <dbReference type="ARBA" id="ARBA00022801"/>
    </source>
</evidence>
<feature type="binding site" evidence="16">
    <location>
        <begin position="28"/>
        <end position="35"/>
    </location>
    <ligand>
        <name>ATP</name>
        <dbReference type="ChEBI" id="CHEBI:30616"/>
    </ligand>
</feature>
<keyword evidence="2 15" id="KW-0479">Metal-binding</keyword>
<dbReference type="Gene3D" id="1.10.3170.10">
    <property type="entry name" value="Recbcd, chain B, domain 2"/>
    <property type="match status" value="1"/>
</dbReference>
<comment type="domain">
    <text evidence="15">The N-terminal DNA-binding domain is a ssDNA-dependent ATPase and has ATP-dependent 3'-5' helicase function. This domain interacts with RecC.</text>
</comment>
<evidence type="ECO:0000256" key="10">
    <source>
        <dbReference type="ARBA" id="ARBA00023125"/>
    </source>
</evidence>
<dbReference type="EC" id="5.6.2.4" evidence="15"/>
<name>A0ABR7QYJ9_9GAMM</name>
<feature type="binding site" evidence="15">
    <location>
        <position position="1087"/>
    </location>
    <ligand>
        <name>Mg(2+)</name>
        <dbReference type="ChEBI" id="CHEBI:18420"/>
    </ligand>
</feature>
<comment type="function">
    <text evidence="15">A helicase/nuclease that prepares dsDNA breaks (DSB) for recombinational DNA repair. Binds to DSBs and unwinds DNA via a highly rapid and processive ATP-dependent bidirectional helicase activity. Unwinds dsDNA until it encounters a Chi (crossover hotspot instigator) sequence from the 3' direction. Cuts ssDNA a few nucleotides 3' to the Chi site. The properties and activities of the enzyme are changed at Chi. The Chi-altered holoenzyme produces a long 3'-ssDNA overhang and facilitates RecA-binding to the ssDNA for homologous DNA recombination and repair. Holoenzyme degrades any linearized DNA that is unable to undergo homologous recombination. In the holoenzyme this subunit contributes ATPase, 3'-5' helicase, exonuclease activity and loads RecA onto ssDNA.</text>
</comment>
<evidence type="ECO:0000256" key="16">
    <source>
        <dbReference type="PROSITE-ProRule" id="PRU00560"/>
    </source>
</evidence>
<sequence length="1193" mass="138247">MVSSSNITSAIELNLFTLPLTGRSLIEASAGTGKTYSLSFIYLRLLLGIGDKGYSRALTVEEILVVTFTKAATEELRYRIRQNIYQLRKACLQGYHDDANYQQLLKLIEDKESAAKRLYYAEQSMDQAAIFTIHSFCQRLLTTYAFEAGSLFQKVLLKDETNLYLQKVQDFWRDYFTPMSADLAKIIWQNWADPQALLADIMPYINRDIPENIQLSSTPLLERINDFHRCNIYQINTIKSEWLANVDDIHMIIMQSGVNNKSYAKNHLARWLKTVTQWAQSPTDDYTIPVKELSKFSQTELNNKTERDKIAPSHPLFSQIEQFIAQSFSLKDTFLFDITKLISQNIQKEKGITAQMGFDDLLTDLKQALYSQNGSYLVKQIVAQYPVAMIDEFQDTDPVQYQIFDRIYQDRENTLLLFIGDPKQAIYSFRGADIFTYIKAKLSVDHRFTMTTNWRSIPSMVAAVNNLFSLKNDPFIFQQIPFIPMHSAEANQYNAFLVNDRVVNALSCYLLPDCITSNNDYLNYAAQRCAEQIAQWLLADSYFINKLGQKKAIISSDIAVLVRTAREAEIIQQALIKRHIKSVYISNHRSVFKSTEAKEVLRILQAVMMPTDENYLRSALATCLIGASMADIDQLSYDQQVLENLVDEFNTYQTIWQKNGILVMLRYLMNRRQIAENLLMRDEGERTITNFMHLGELLQEISQELDTPHAIIRWLNKQINEPDYNITNHEQRLESDENLINIITIHKSKGLEYPIVFLPFIGTYRESDSHIYHERQTYSTHYAFELTPQIKQLIEQERLAEDVRLLYVALTRSIYHCSFVLAGLKKGRAKQLSLNQSAIGHLLLEASENDYSALQQKLMHWRDLVVIDVKLPVPVTFLRYQTSELNSLVANLFTRKLDYSWRVTSYSGLQQSSSYRNHTTDFINDIKPAFDSEVLSDTNQTNDVGQFIGDDMVKEESINRFDIHHFPKGAMVGTVLHECFEIIDFKQPDLPSITSQIIDKLNLPDDWRLPLMEWLTMVCSTPLMDGLSLSQISNEQRLNELQFFLPIRHQVIANDLDRICKQFDALSNQCPPLDFMTVQGMLKGYIDMIFMWQGKYYIVDYKSNYLGASAEDYTQMAMHQAMCEHRYDLQYQLYSLALHRYLRSRIANYQYPIHFGGVYYLFIRGMSTQHPQNGVFYTKPDVKLIDELDHLFG</sequence>
<evidence type="ECO:0000256" key="8">
    <source>
        <dbReference type="ARBA" id="ARBA00022840"/>
    </source>
</evidence>
<accession>A0ABR7QYJ9</accession>
<proteinExistence type="inferred from homology"/>
<feature type="region of interest" description="Nuclease activity, interacts with RecD and RecA" evidence="15">
    <location>
        <begin position="900"/>
        <end position="1193"/>
    </location>
</feature>
<dbReference type="InterPro" id="IPR014016">
    <property type="entry name" value="UvrD-like_ATP-bd"/>
</dbReference>
<evidence type="ECO:0000256" key="11">
    <source>
        <dbReference type="ARBA" id="ARBA00023204"/>
    </source>
</evidence>
<dbReference type="InterPro" id="IPR004586">
    <property type="entry name" value="RecB"/>
</dbReference>
<organism evidence="19 20">
    <name type="scientific">Frischella japonica</name>
    <dbReference type="NCBI Taxonomy" id="2741544"/>
    <lineage>
        <taxon>Bacteria</taxon>
        <taxon>Pseudomonadati</taxon>
        <taxon>Pseudomonadota</taxon>
        <taxon>Gammaproteobacteria</taxon>
        <taxon>Orbales</taxon>
        <taxon>Orbaceae</taxon>
        <taxon>Frischella</taxon>
    </lineage>
</organism>